<evidence type="ECO:0000256" key="3">
    <source>
        <dbReference type="ARBA" id="ARBA00023015"/>
    </source>
</evidence>
<dbReference type="GeneID" id="85412041"/>
<dbReference type="PROSITE" id="PS50048">
    <property type="entry name" value="ZN2_CY6_FUNGAL_2"/>
    <property type="match status" value="1"/>
</dbReference>
<evidence type="ECO:0000256" key="5">
    <source>
        <dbReference type="ARBA" id="ARBA00023242"/>
    </source>
</evidence>
<evidence type="ECO:0000256" key="2">
    <source>
        <dbReference type="ARBA" id="ARBA00022723"/>
    </source>
</evidence>
<keyword evidence="4" id="KW-0804">Transcription</keyword>
<dbReference type="Proteomes" id="UP001227543">
    <property type="component" value="Unassembled WGS sequence"/>
</dbReference>
<dbReference type="PANTHER" id="PTHR47338:SF5">
    <property type="entry name" value="ZN(II)2CYS6 TRANSCRIPTION FACTOR (EUROFUNG)"/>
    <property type="match status" value="1"/>
</dbReference>
<feature type="domain" description="Zn(2)-C6 fungal-type" evidence="6">
    <location>
        <begin position="71"/>
        <end position="101"/>
    </location>
</feature>
<dbReference type="PANTHER" id="PTHR47338">
    <property type="entry name" value="ZN(II)2CYS6 TRANSCRIPTION FACTOR (EUROFUNG)-RELATED"/>
    <property type="match status" value="1"/>
</dbReference>
<name>A0ABQ9QWL6_9PEZI</name>
<dbReference type="SUPFAM" id="SSF57701">
    <property type="entry name" value="Zn2/Cys6 DNA-binding domain"/>
    <property type="match status" value="1"/>
</dbReference>
<proteinExistence type="predicted"/>
<sequence>SSVPFPNSPPSPFNYTGDLIIFLSKSPPLPVSALSCRTTCKLYEDFPREMENSTPGPTGASTRKRKRIPIACSSCRARKSRCDGVRPQCSACVEQGIECIYAANSGGSNALVPKQYLEQVEHRLADVEEEISRLKRLIPASFLQGKQHVLFPRSVSGRTDDISEVNYPEESLNVEDGSVTQGITPDATDGVGTIEFTTDESWAYFGMTQ</sequence>
<evidence type="ECO:0000313" key="8">
    <source>
        <dbReference type="Proteomes" id="UP001227543"/>
    </source>
</evidence>
<accession>A0ABQ9QWL6</accession>
<dbReference type="Gene3D" id="4.10.240.10">
    <property type="entry name" value="Zn(2)-C6 fungal-type DNA-binding domain"/>
    <property type="match status" value="1"/>
</dbReference>
<dbReference type="CDD" id="cd00067">
    <property type="entry name" value="GAL4"/>
    <property type="match status" value="1"/>
</dbReference>
<dbReference type="InterPro" id="IPR050815">
    <property type="entry name" value="TF_fung"/>
</dbReference>
<comment type="subcellular location">
    <subcellularLocation>
        <location evidence="1">Nucleus</location>
    </subcellularLocation>
</comment>
<comment type="caution">
    <text evidence="7">The sequence shown here is derived from an EMBL/GenBank/DDBJ whole genome shotgun (WGS) entry which is preliminary data.</text>
</comment>
<evidence type="ECO:0000256" key="4">
    <source>
        <dbReference type="ARBA" id="ARBA00023163"/>
    </source>
</evidence>
<dbReference type="EMBL" id="MLFU01000066">
    <property type="protein sequence ID" value="KAK1487617.1"/>
    <property type="molecule type" value="Genomic_DNA"/>
</dbReference>
<dbReference type="SMART" id="SM00066">
    <property type="entry name" value="GAL4"/>
    <property type="match status" value="1"/>
</dbReference>
<reference evidence="7 8" key="1">
    <citation type="submission" date="2016-10" db="EMBL/GenBank/DDBJ databases">
        <title>The genome sequence of Colletotrichum fioriniae PJ7.</title>
        <authorList>
            <person name="Baroncelli R."/>
        </authorList>
    </citation>
    <scope>NUCLEOTIDE SEQUENCE [LARGE SCALE GENOMIC DNA]</scope>
    <source>
        <strain evidence="7 8">Tom-12</strain>
    </source>
</reference>
<dbReference type="PROSITE" id="PS00463">
    <property type="entry name" value="ZN2_CY6_FUNGAL_1"/>
    <property type="match status" value="1"/>
</dbReference>
<evidence type="ECO:0000259" key="6">
    <source>
        <dbReference type="PROSITE" id="PS50048"/>
    </source>
</evidence>
<protein>
    <submittedName>
        <fullName evidence="7">Fungal specific transcription factor domain-containing protein</fullName>
    </submittedName>
</protein>
<organism evidence="7 8">
    <name type="scientific">Colletotrichum tamarilloi</name>
    <dbReference type="NCBI Taxonomy" id="1209934"/>
    <lineage>
        <taxon>Eukaryota</taxon>
        <taxon>Fungi</taxon>
        <taxon>Dikarya</taxon>
        <taxon>Ascomycota</taxon>
        <taxon>Pezizomycotina</taxon>
        <taxon>Sordariomycetes</taxon>
        <taxon>Hypocreomycetidae</taxon>
        <taxon>Glomerellales</taxon>
        <taxon>Glomerellaceae</taxon>
        <taxon>Colletotrichum</taxon>
        <taxon>Colletotrichum acutatum species complex</taxon>
    </lineage>
</organism>
<keyword evidence="5" id="KW-0539">Nucleus</keyword>
<evidence type="ECO:0000256" key="1">
    <source>
        <dbReference type="ARBA" id="ARBA00004123"/>
    </source>
</evidence>
<gene>
    <name evidence="7" type="ORF">CTAM01_11794</name>
</gene>
<dbReference type="RefSeq" id="XP_060377586.1">
    <property type="nucleotide sequence ID" value="XM_060527803.1"/>
</dbReference>
<dbReference type="InterPro" id="IPR036864">
    <property type="entry name" value="Zn2-C6_fun-type_DNA-bd_sf"/>
</dbReference>
<dbReference type="Pfam" id="PF00172">
    <property type="entry name" value="Zn_clus"/>
    <property type="match status" value="1"/>
</dbReference>
<keyword evidence="2" id="KW-0479">Metal-binding</keyword>
<dbReference type="InterPro" id="IPR001138">
    <property type="entry name" value="Zn2Cys6_DnaBD"/>
</dbReference>
<keyword evidence="3" id="KW-0805">Transcription regulation</keyword>
<evidence type="ECO:0000313" key="7">
    <source>
        <dbReference type="EMBL" id="KAK1487617.1"/>
    </source>
</evidence>
<keyword evidence="8" id="KW-1185">Reference proteome</keyword>
<feature type="non-terminal residue" evidence="7">
    <location>
        <position position="1"/>
    </location>
</feature>